<evidence type="ECO:0000313" key="4">
    <source>
        <dbReference type="Proteomes" id="UP000053240"/>
    </source>
</evidence>
<feature type="compositionally biased region" description="Low complexity" evidence="1">
    <location>
        <begin position="200"/>
        <end position="218"/>
    </location>
</feature>
<dbReference type="STRING" id="76193.A0A0N1IJI4"/>
<feature type="compositionally biased region" description="Basic and acidic residues" evidence="1">
    <location>
        <begin position="511"/>
        <end position="524"/>
    </location>
</feature>
<feature type="compositionally biased region" description="Low complexity" evidence="1">
    <location>
        <begin position="493"/>
        <end position="510"/>
    </location>
</feature>
<feature type="compositionally biased region" description="Basic and acidic residues" evidence="1">
    <location>
        <begin position="531"/>
        <end position="544"/>
    </location>
</feature>
<keyword evidence="2" id="KW-1133">Transmembrane helix</keyword>
<evidence type="ECO:0000256" key="1">
    <source>
        <dbReference type="SAM" id="MobiDB-lite"/>
    </source>
</evidence>
<gene>
    <name evidence="3" type="ORF">RR48_02463</name>
</gene>
<dbReference type="Proteomes" id="UP000053240">
    <property type="component" value="Unassembled WGS sequence"/>
</dbReference>
<evidence type="ECO:0000313" key="3">
    <source>
        <dbReference type="EMBL" id="KPJ19256.1"/>
    </source>
</evidence>
<evidence type="ECO:0008006" key="5">
    <source>
        <dbReference type="Google" id="ProtNLM"/>
    </source>
</evidence>
<feature type="region of interest" description="Disordered" evidence="1">
    <location>
        <begin position="190"/>
        <end position="218"/>
    </location>
</feature>
<protein>
    <recommendedName>
        <fullName evidence="5">EB domain-containing protein</fullName>
    </recommendedName>
</protein>
<organism evidence="3 4">
    <name type="scientific">Papilio machaon</name>
    <name type="common">Old World swallowtail butterfly</name>
    <dbReference type="NCBI Taxonomy" id="76193"/>
    <lineage>
        <taxon>Eukaryota</taxon>
        <taxon>Metazoa</taxon>
        <taxon>Ecdysozoa</taxon>
        <taxon>Arthropoda</taxon>
        <taxon>Hexapoda</taxon>
        <taxon>Insecta</taxon>
        <taxon>Pterygota</taxon>
        <taxon>Neoptera</taxon>
        <taxon>Endopterygota</taxon>
        <taxon>Lepidoptera</taxon>
        <taxon>Glossata</taxon>
        <taxon>Ditrysia</taxon>
        <taxon>Papilionoidea</taxon>
        <taxon>Papilionidae</taxon>
        <taxon>Papilioninae</taxon>
        <taxon>Papilio</taxon>
    </lineage>
</organism>
<evidence type="ECO:0000256" key="2">
    <source>
        <dbReference type="SAM" id="Phobius"/>
    </source>
</evidence>
<dbReference type="AlphaFoldDB" id="A0A0N1IJI4"/>
<feature type="transmembrane region" description="Helical" evidence="2">
    <location>
        <begin position="356"/>
        <end position="377"/>
    </location>
</feature>
<sequence length="592" mass="64247">MKTTETIIHETEDITVTYQTEKWAIEEREFYTAFEETTCNDLGPIIIINPVPMYKYLKSWNTSSFTDNDCAKVYPLDTYLEFSCEDIVTSCKKIEATGILKSSPSTSPNTDNTLLTATHVLIAIGSVASVTLVSYAGYCISQKIIDIIQSNTYRGVVPWWRGDVGMGAVLPLALAAVLAAVSGARALPADPKTTAPPVSLTTPRTTQTTGPAPPAQHAQPLLEEEEDLPHLDYYDEERINISQKGMYLGSPCDSSCSPKLVHVYCEPSTLSCQCDPKHPVALGPTKGCARPKKLGEQCFYRQTCRAFDPHASCVQVNHNAYCQCEPGYHSTTHTRPVPRLFCTEDMVLLTADMPTLLGVASGIFVLAGLLCMVLHLYTRARYHPAHLADARLTPPCLYSLNDTGGTLSATRASSRASSRSGCTSGCTSGTLEGGRGRGIGASRAGAARAAAILLISRHLKPVRDGGAHPPKCAAKGEPDDVCSAQLYCSSRRPSLNSVQSSSSSIRSYSAKRWEREREQKERRQMSMRLAQLHDKMAAGREPPRHAPTPSPRSPNNSTDGLLPAVCEIRELITNSEQQLQGVDGPCSSSSLY</sequence>
<proteinExistence type="predicted"/>
<keyword evidence="4" id="KW-1185">Reference proteome</keyword>
<name>A0A0N1IJI4_PAPMA</name>
<accession>A0A0N1IJI4</accession>
<dbReference type="EMBL" id="KQ459934">
    <property type="protein sequence ID" value="KPJ19256.1"/>
    <property type="molecule type" value="Genomic_DNA"/>
</dbReference>
<reference evidence="3 4" key="1">
    <citation type="journal article" date="2015" name="Nat. Commun.">
        <title>Outbred genome sequencing and CRISPR/Cas9 gene editing in butterflies.</title>
        <authorList>
            <person name="Li X."/>
            <person name="Fan D."/>
            <person name="Zhang W."/>
            <person name="Liu G."/>
            <person name="Zhang L."/>
            <person name="Zhao L."/>
            <person name="Fang X."/>
            <person name="Chen L."/>
            <person name="Dong Y."/>
            <person name="Chen Y."/>
            <person name="Ding Y."/>
            <person name="Zhao R."/>
            <person name="Feng M."/>
            <person name="Zhu Y."/>
            <person name="Feng Y."/>
            <person name="Jiang X."/>
            <person name="Zhu D."/>
            <person name="Xiang H."/>
            <person name="Feng X."/>
            <person name="Li S."/>
            <person name="Wang J."/>
            <person name="Zhang G."/>
            <person name="Kronforst M.R."/>
            <person name="Wang W."/>
        </authorList>
    </citation>
    <scope>NUCLEOTIDE SEQUENCE [LARGE SCALE GENOMIC DNA]</scope>
    <source>
        <strain evidence="3">Ya'a_city_454_Pm</strain>
        <tissue evidence="3">Whole body</tissue>
    </source>
</reference>
<keyword evidence="2" id="KW-0812">Transmembrane</keyword>
<feature type="region of interest" description="Disordered" evidence="1">
    <location>
        <begin position="493"/>
        <end position="560"/>
    </location>
</feature>
<keyword evidence="2" id="KW-0472">Membrane</keyword>
<dbReference type="InParanoid" id="A0A0N1IJI4"/>